<dbReference type="InterPro" id="IPR007219">
    <property type="entry name" value="XnlR_reg_dom"/>
</dbReference>
<proteinExistence type="predicted"/>
<dbReference type="VEuPathDB" id="FungiDB:ASPSYDRAFT_54745"/>
<dbReference type="Proteomes" id="UP000184356">
    <property type="component" value="Unassembled WGS sequence"/>
</dbReference>
<dbReference type="SMART" id="SM00906">
    <property type="entry name" value="Fungal_trans"/>
    <property type="match status" value="1"/>
</dbReference>
<feature type="region of interest" description="Disordered" evidence="6">
    <location>
        <begin position="1"/>
        <end position="87"/>
    </location>
</feature>
<keyword evidence="5" id="KW-0539">Nucleus</keyword>
<dbReference type="InterPro" id="IPR036864">
    <property type="entry name" value="Zn2-C6_fun-type_DNA-bd_sf"/>
</dbReference>
<dbReference type="GO" id="GO:0000435">
    <property type="term" value="P:positive regulation of transcription from RNA polymerase II promoter by galactose"/>
    <property type="evidence" value="ECO:0007669"/>
    <property type="project" value="TreeGrafter"/>
</dbReference>
<dbReference type="SUPFAM" id="SSF57701">
    <property type="entry name" value="Zn2/Cys6 DNA-binding domain"/>
    <property type="match status" value="1"/>
</dbReference>
<dbReference type="PROSITE" id="PS50048">
    <property type="entry name" value="ZN2_CY6_FUNGAL_2"/>
    <property type="match status" value="1"/>
</dbReference>
<dbReference type="PANTHER" id="PTHR47424:SF3">
    <property type="entry name" value="REGULATORY PROTEIN GAL4"/>
    <property type="match status" value="1"/>
</dbReference>
<evidence type="ECO:0000259" key="7">
    <source>
        <dbReference type="PROSITE" id="PS50048"/>
    </source>
</evidence>
<dbReference type="PANTHER" id="PTHR47424">
    <property type="entry name" value="REGULATORY PROTEIN GAL4"/>
    <property type="match status" value="1"/>
</dbReference>
<keyword evidence="2" id="KW-0805">Transcription regulation</keyword>
<protein>
    <recommendedName>
        <fullName evidence="7">Zn(2)-C6 fungal-type domain-containing protein</fullName>
    </recommendedName>
</protein>
<dbReference type="Pfam" id="PF00172">
    <property type="entry name" value="Zn_clus"/>
    <property type="match status" value="1"/>
</dbReference>
<dbReference type="SMART" id="SM00066">
    <property type="entry name" value="GAL4"/>
    <property type="match status" value="1"/>
</dbReference>
<evidence type="ECO:0000256" key="1">
    <source>
        <dbReference type="ARBA" id="ARBA00022723"/>
    </source>
</evidence>
<dbReference type="RefSeq" id="XP_040705573.1">
    <property type="nucleotide sequence ID" value="XM_040848902.1"/>
</dbReference>
<evidence type="ECO:0000256" key="4">
    <source>
        <dbReference type="ARBA" id="ARBA00023163"/>
    </source>
</evidence>
<sequence length="750" mass="82137">MPASQPDVTSPSSPGHADHIHNYASQPPSRKRKRVSVACRSCRARKSRCNGAQPCSSCEDMETECRYDQPPRRPGAARTGPGTSDLDEANAVLERRLRAVEHRLHVLDPDNGPPDVSSAVGTEQSKGLGVRKVTPVQDDGVDGMGAVPLKDGAEEDEYFGLSSNVAFLRVIVNSVGCPVHPAAPPSRSESADFENENLYGFFTRPTSSTSYANQLVTPTRPVALPHREEADSLLRLYFSTVNLMIPGVHEDSFRTTYAKMQRDGIAGVRKSWLGVLNVILAIATNVLAATSPTREQASKAKMYFERALELISADMLGRLSLEMVQLFLLMEAYLEGTTSSSMAWTFHGLAVKGAYQLGLHIMRPRNASPIDQEVRRRLWYWCVMNDRLLSVRYGRPPLIPFSHVRLEPSLHLPFSNVPSATTASSLAFFDAIMTITHIMGDALDRLYDQNLGFPSTPQTSDVLDQISRLCWKLAQWQDTIPLDLRTIDPDMETLDDVPLTAGTTRLRVLLSLRYLGTRVLILRPVLGQFLALRQGVAATASNKHQAEWLWSSGVIYLADLVRTCRTVFQISKSILVGSRNDQNLLGAWWFSSFNAALAILGVLLVKRIPTPTQSGELLSAFATADLRALLDTAMEVLTGLDQGSRTLMRCRDTLGRLLAAIDSDGNELIEDLAGNTATFTPDSLSLSPSGAWTWQPELMDAGLFSSEASLGLAMGASAMGYDSQMSDAMQNPTATASETWDLARGYDSVS</sequence>
<dbReference type="GeneID" id="63764975"/>
<evidence type="ECO:0000256" key="6">
    <source>
        <dbReference type="SAM" id="MobiDB-lite"/>
    </source>
</evidence>
<dbReference type="GO" id="GO:0000978">
    <property type="term" value="F:RNA polymerase II cis-regulatory region sequence-specific DNA binding"/>
    <property type="evidence" value="ECO:0007669"/>
    <property type="project" value="TreeGrafter"/>
</dbReference>
<dbReference type="STRING" id="1036612.A0A1L9TQR8"/>
<dbReference type="InterPro" id="IPR051127">
    <property type="entry name" value="Fungal_SecMet_Regulators"/>
</dbReference>
<evidence type="ECO:0000256" key="5">
    <source>
        <dbReference type="ARBA" id="ARBA00023242"/>
    </source>
</evidence>
<dbReference type="Pfam" id="PF04082">
    <property type="entry name" value="Fungal_trans"/>
    <property type="match status" value="1"/>
</dbReference>
<dbReference type="GO" id="GO:0006351">
    <property type="term" value="P:DNA-templated transcription"/>
    <property type="evidence" value="ECO:0007669"/>
    <property type="project" value="InterPro"/>
</dbReference>
<keyword evidence="9" id="KW-1185">Reference proteome</keyword>
<feature type="compositionally biased region" description="Polar residues" evidence="6">
    <location>
        <begin position="1"/>
        <end position="13"/>
    </location>
</feature>
<dbReference type="InterPro" id="IPR001138">
    <property type="entry name" value="Zn2Cys6_DnaBD"/>
</dbReference>
<evidence type="ECO:0000313" key="8">
    <source>
        <dbReference type="EMBL" id="OJJ61767.1"/>
    </source>
</evidence>
<dbReference type="OrthoDB" id="3364175at2759"/>
<dbReference type="Gene3D" id="4.10.240.10">
    <property type="entry name" value="Zn(2)-C6 fungal-type DNA-binding domain"/>
    <property type="match status" value="1"/>
</dbReference>
<keyword evidence="4" id="KW-0804">Transcription</keyword>
<keyword evidence="1" id="KW-0479">Metal-binding</keyword>
<evidence type="ECO:0000256" key="2">
    <source>
        <dbReference type="ARBA" id="ARBA00023015"/>
    </source>
</evidence>
<dbReference type="GO" id="GO:0000981">
    <property type="term" value="F:DNA-binding transcription factor activity, RNA polymerase II-specific"/>
    <property type="evidence" value="ECO:0007669"/>
    <property type="project" value="InterPro"/>
</dbReference>
<gene>
    <name evidence="8" type="ORF">ASPSYDRAFT_54745</name>
</gene>
<feature type="domain" description="Zn(2)-C6 fungal-type" evidence="7">
    <location>
        <begin position="38"/>
        <end position="67"/>
    </location>
</feature>
<dbReference type="EMBL" id="KV878583">
    <property type="protein sequence ID" value="OJJ61767.1"/>
    <property type="molecule type" value="Genomic_DNA"/>
</dbReference>
<feature type="compositionally biased region" description="Low complexity" evidence="6">
    <location>
        <begin position="74"/>
        <end position="83"/>
    </location>
</feature>
<dbReference type="CDD" id="cd12148">
    <property type="entry name" value="fungal_TF_MHR"/>
    <property type="match status" value="1"/>
</dbReference>
<accession>A0A1L9TQR8</accession>
<evidence type="ECO:0000313" key="9">
    <source>
        <dbReference type="Proteomes" id="UP000184356"/>
    </source>
</evidence>
<feature type="region of interest" description="Disordered" evidence="6">
    <location>
        <begin position="106"/>
        <end position="127"/>
    </location>
</feature>
<keyword evidence="3" id="KW-0238">DNA-binding</keyword>
<dbReference type="GO" id="GO:0005634">
    <property type="term" value="C:nucleus"/>
    <property type="evidence" value="ECO:0007669"/>
    <property type="project" value="TreeGrafter"/>
</dbReference>
<dbReference type="CDD" id="cd00067">
    <property type="entry name" value="GAL4"/>
    <property type="match status" value="1"/>
</dbReference>
<dbReference type="AlphaFoldDB" id="A0A1L9TQR8"/>
<name>A0A1L9TQR8_9EURO</name>
<organism evidence="8 9">
    <name type="scientific">Aspergillus sydowii CBS 593.65</name>
    <dbReference type="NCBI Taxonomy" id="1036612"/>
    <lineage>
        <taxon>Eukaryota</taxon>
        <taxon>Fungi</taxon>
        <taxon>Dikarya</taxon>
        <taxon>Ascomycota</taxon>
        <taxon>Pezizomycotina</taxon>
        <taxon>Eurotiomycetes</taxon>
        <taxon>Eurotiomycetidae</taxon>
        <taxon>Eurotiales</taxon>
        <taxon>Aspergillaceae</taxon>
        <taxon>Aspergillus</taxon>
        <taxon>Aspergillus subgen. Nidulantes</taxon>
    </lineage>
</organism>
<reference evidence="9" key="1">
    <citation type="journal article" date="2017" name="Genome Biol.">
        <title>Comparative genomics reveals high biological diversity and specific adaptations in the industrially and medically important fungal genus Aspergillus.</title>
        <authorList>
            <person name="de Vries R.P."/>
            <person name="Riley R."/>
            <person name="Wiebenga A."/>
            <person name="Aguilar-Osorio G."/>
            <person name="Amillis S."/>
            <person name="Uchima C.A."/>
            <person name="Anderluh G."/>
            <person name="Asadollahi M."/>
            <person name="Askin M."/>
            <person name="Barry K."/>
            <person name="Battaglia E."/>
            <person name="Bayram O."/>
            <person name="Benocci T."/>
            <person name="Braus-Stromeyer S.A."/>
            <person name="Caldana C."/>
            <person name="Canovas D."/>
            <person name="Cerqueira G.C."/>
            <person name="Chen F."/>
            <person name="Chen W."/>
            <person name="Choi C."/>
            <person name="Clum A."/>
            <person name="Dos Santos R.A."/>
            <person name="Damasio A.R."/>
            <person name="Diallinas G."/>
            <person name="Emri T."/>
            <person name="Fekete E."/>
            <person name="Flipphi M."/>
            <person name="Freyberg S."/>
            <person name="Gallo A."/>
            <person name="Gournas C."/>
            <person name="Habgood R."/>
            <person name="Hainaut M."/>
            <person name="Harispe M.L."/>
            <person name="Henrissat B."/>
            <person name="Hilden K.S."/>
            <person name="Hope R."/>
            <person name="Hossain A."/>
            <person name="Karabika E."/>
            <person name="Karaffa L."/>
            <person name="Karanyi Z."/>
            <person name="Krasevec N."/>
            <person name="Kuo A."/>
            <person name="Kusch H."/>
            <person name="LaButti K."/>
            <person name="Lagendijk E.L."/>
            <person name="Lapidus A."/>
            <person name="Levasseur A."/>
            <person name="Lindquist E."/>
            <person name="Lipzen A."/>
            <person name="Logrieco A.F."/>
            <person name="MacCabe A."/>
            <person name="Maekelae M.R."/>
            <person name="Malavazi I."/>
            <person name="Melin P."/>
            <person name="Meyer V."/>
            <person name="Mielnichuk N."/>
            <person name="Miskei M."/>
            <person name="Molnar A.P."/>
            <person name="Mule G."/>
            <person name="Ngan C.Y."/>
            <person name="Orejas M."/>
            <person name="Orosz E."/>
            <person name="Ouedraogo J.P."/>
            <person name="Overkamp K.M."/>
            <person name="Park H.-S."/>
            <person name="Perrone G."/>
            <person name="Piumi F."/>
            <person name="Punt P.J."/>
            <person name="Ram A.F."/>
            <person name="Ramon A."/>
            <person name="Rauscher S."/>
            <person name="Record E."/>
            <person name="Riano-Pachon D.M."/>
            <person name="Robert V."/>
            <person name="Roehrig J."/>
            <person name="Ruller R."/>
            <person name="Salamov A."/>
            <person name="Salih N.S."/>
            <person name="Samson R.A."/>
            <person name="Sandor E."/>
            <person name="Sanguinetti M."/>
            <person name="Schuetze T."/>
            <person name="Sepcic K."/>
            <person name="Shelest E."/>
            <person name="Sherlock G."/>
            <person name="Sophianopoulou V."/>
            <person name="Squina F.M."/>
            <person name="Sun H."/>
            <person name="Susca A."/>
            <person name="Todd R.B."/>
            <person name="Tsang A."/>
            <person name="Unkles S.E."/>
            <person name="van de Wiele N."/>
            <person name="van Rossen-Uffink D."/>
            <person name="Oliveira J.V."/>
            <person name="Vesth T.C."/>
            <person name="Visser J."/>
            <person name="Yu J.-H."/>
            <person name="Zhou M."/>
            <person name="Andersen M.R."/>
            <person name="Archer D.B."/>
            <person name="Baker S.E."/>
            <person name="Benoit I."/>
            <person name="Brakhage A.A."/>
            <person name="Braus G.H."/>
            <person name="Fischer R."/>
            <person name="Frisvad J.C."/>
            <person name="Goldman G.H."/>
            <person name="Houbraken J."/>
            <person name="Oakley B."/>
            <person name="Pocsi I."/>
            <person name="Scazzocchio C."/>
            <person name="Seiboth B."/>
            <person name="vanKuyk P.A."/>
            <person name="Wortman J."/>
            <person name="Dyer P.S."/>
            <person name="Grigoriev I.V."/>
        </authorList>
    </citation>
    <scope>NUCLEOTIDE SEQUENCE [LARGE SCALE GENOMIC DNA]</scope>
    <source>
        <strain evidence="9">CBS 593.65</strain>
    </source>
</reference>
<dbReference type="GO" id="GO:0008270">
    <property type="term" value="F:zinc ion binding"/>
    <property type="evidence" value="ECO:0007669"/>
    <property type="project" value="InterPro"/>
</dbReference>
<dbReference type="PROSITE" id="PS00463">
    <property type="entry name" value="ZN2_CY6_FUNGAL_1"/>
    <property type="match status" value="1"/>
</dbReference>
<evidence type="ECO:0000256" key="3">
    <source>
        <dbReference type="ARBA" id="ARBA00023125"/>
    </source>
</evidence>